<gene>
    <name evidence="1" type="ORF">SUNI508_04740</name>
</gene>
<dbReference type="EMBL" id="JARVKF010000113">
    <property type="protein sequence ID" value="KAK9422384.1"/>
    <property type="molecule type" value="Genomic_DNA"/>
</dbReference>
<sequence length="133" mass="15703">MPEGRQSRARGHLNIRLYKSAYDGLINQLRITLEYKSTAGRDLEALQPMRSPLRLERELWSPIFANLVHCELVVGRNLPNRLMYWSQTQWKKLVFLDKRPLVALWEALDPFLPAHIEVQIIDNDTKLWARNLR</sequence>
<accession>A0ABR2V739</accession>
<keyword evidence="2" id="KW-1185">Reference proteome</keyword>
<evidence type="ECO:0000313" key="1">
    <source>
        <dbReference type="EMBL" id="KAK9422384.1"/>
    </source>
</evidence>
<dbReference type="Proteomes" id="UP001408356">
    <property type="component" value="Unassembled WGS sequence"/>
</dbReference>
<reference evidence="1 2" key="1">
    <citation type="journal article" date="2024" name="J. Plant Pathol.">
        <title>Sequence and assembly of the genome of Seiridium unicorne, isolate CBS 538.82, causal agent of cypress canker disease.</title>
        <authorList>
            <person name="Scali E."/>
            <person name="Rocca G.D."/>
            <person name="Danti R."/>
            <person name="Garbelotto M."/>
            <person name="Barberini S."/>
            <person name="Baroncelli R."/>
            <person name="Emiliani G."/>
        </authorList>
    </citation>
    <scope>NUCLEOTIDE SEQUENCE [LARGE SCALE GENOMIC DNA]</scope>
    <source>
        <strain evidence="1 2">BM-138-508</strain>
    </source>
</reference>
<name>A0ABR2V739_9PEZI</name>
<protein>
    <submittedName>
        <fullName evidence="1">Uncharacterized protein</fullName>
    </submittedName>
</protein>
<proteinExistence type="predicted"/>
<organism evidence="1 2">
    <name type="scientific">Seiridium unicorne</name>
    <dbReference type="NCBI Taxonomy" id="138068"/>
    <lineage>
        <taxon>Eukaryota</taxon>
        <taxon>Fungi</taxon>
        <taxon>Dikarya</taxon>
        <taxon>Ascomycota</taxon>
        <taxon>Pezizomycotina</taxon>
        <taxon>Sordariomycetes</taxon>
        <taxon>Xylariomycetidae</taxon>
        <taxon>Amphisphaeriales</taxon>
        <taxon>Sporocadaceae</taxon>
        <taxon>Seiridium</taxon>
    </lineage>
</organism>
<comment type="caution">
    <text evidence="1">The sequence shown here is derived from an EMBL/GenBank/DDBJ whole genome shotgun (WGS) entry which is preliminary data.</text>
</comment>
<evidence type="ECO:0000313" key="2">
    <source>
        <dbReference type="Proteomes" id="UP001408356"/>
    </source>
</evidence>